<dbReference type="PANTHER" id="PTHR22811">
    <property type="entry name" value="TRANSMEMBRANE EMP24 DOMAIN-CONTAINING PROTEIN"/>
    <property type="match status" value="1"/>
</dbReference>
<evidence type="ECO:0000256" key="3">
    <source>
        <dbReference type="ARBA" id="ARBA00022692"/>
    </source>
</evidence>
<organism evidence="13">
    <name type="scientific">Vanderwaltozyma polyspora (strain ATCC 22028 / DSM 70294 / BCRC 21397 / CBS 2163 / NBRC 10782 / NRRL Y-8283 / UCD 57-17)</name>
    <name type="common">Kluyveromyces polysporus</name>
    <dbReference type="NCBI Taxonomy" id="436907"/>
    <lineage>
        <taxon>Eukaryota</taxon>
        <taxon>Fungi</taxon>
        <taxon>Dikarya</taxon>
        <taxon>Ascomycota</taxon>
        <taxon>Saccharomycotina</taxon>
        <taxon>Saccharomycetes</taxon>
        <taxon>Saccharomycetales</taxon>
        <taxon>Saccharomycetaceae</taxon>
        <taxon>Vanderwaltozyma</taxon>
    </lineage>
</organism>
<keyword evidence="3 8" id="KW-0812">Transmembrane</keyword>
<dbReference type="InterPro" id="IPR009038">
    <property type="entry name" value="GOLD_dom"/>
</dbReference>
<dbReference type="HOGENOM" id="CLU_066963_2_1_1"/>
<protein>
    <recommendedName>
        <fullName evidence="11">GOLD domain-containing protein</fullName>
    </recommendedName>
</protein>
<comment type="subcellular location">
    <subcellularLocation>
        <location evidence="1 8">Membrane</location>
        <topology evidence="1 8">Single-pass type I membrane protein</topology>
    </subcellularLocation>
</comment>
<evidence type="ECO:0000256" key="1">
    <source>
        <dbReference type="ARBA" id="ARBA00004479"/>
    </source>
</evidence>
<keyword evidence="5" id="KW-0931">ER-Golgi transport</keyword>
<feature type="chain" id="PRO_5002715089" description="GOLD domain-containing protein" evidence="10">
    <location>
        <begin position="19"/>
        <end position="215"/>
    </location>
</feature>
<dbReference type="STRING" id="436907.A7THV4"/>
<dbReference type="PhylomeDB" id="A7THV4"/>
<evidence type="ECO:0000256" key="6">
    <source>
        <dbReference type="ARBA" id="ARBA00022989"/>
    </source>
</evidence>
<comment type="similarity">
    <text evidence="2 8">Belongs to the EMP24/GP25L family.</text>
</comment>
<name>A7THV4_VANPO</name>
<dbReference type="GO" id="GO:0006888">
    <property type="term" value="P:endoplasmic reticulum to Golgi vesicle-mediated transport"/>
    <property type="evidence" value="ECO:0007669"/>
    <property type="project" value="UniProtKB-ARBA"/>
</dbReference>
<evidence type="ECO:0000256" key="7">
    <source>
        <dbReference type="ARBA" id="ARBA00023136"/>
    </source>
</evidence>
<gene>
    <name evidence="12" type="ORF">Kpol_1031p20</name>
</gene>
<keyword evidence="6 9" id="KW-1133">Transmembrane helix</keyword>
<evidence type="ECO:0000313" key="12">
    <source>
        <dbReference type="EMBL" id="EDO18116.1"/>
    </source>
</evidence>
<proteinExistence type="inferred from homology"/>
<evidence type="ECO:0000256" key="9">
    <source>
        <dbReference type="SAM" id="Phobius"/>
    </source>
</evidence>
<reference evidence="12 13" key="1">
    <citation type="journal article" date="2007" name="Proc. Natl. Acad. Sci. U.S.A.">
        <title>Independent sorting-out of thousands of duplicated gene pairs in two yeast species descended from a whole-genome duplication.</title>
        <authorList>
            <person name="Scannell D.R."/>
            <person name="Frank A.C."/>
            <person name="Conant G.C."/>
            <person name="Byrne K.P."/>
            <person name="Woolfit M."/>
            <person name="Wolfe K.H."/>
        </authorList>
    </citation>
    <scope>NUCLEOTIDE SEQUENCE [LARGE SCALE GENOMIC DNA]</scope>
    <source>
        <strain evidence="13">ATCC 22028 / DSM 70294 / BCRC 21397 / CBS 2163 / NBRC 10782 / NRRL Y-8283 / UCD 57-17</strain>
    </source>
</reference>
<feature type="signal peptide" evidence="10">
    <location>
        <begin position="1"/>
        <end position="18"/>
    </location>
</feature>
<evidence type="ECO:0000256" key="10">
    <source>
        <dbReference type="SAM" id="SignalP"/>
    </source>
</evidence>
<evidence type="ECO:0000256" key="4">
    <source>
        <dbReference type="ARBA" id="ARBA00022729"/>
    </source>
</evidence>
<feature type="transmembrane region" description="Helical" evidence="9">
    <location>
        <begin position="183"/>
        <end position="202"/>
    </location>
</feature>
<dbReference type="OrthoDB" id="3427at2759"/>
<dbReference type="SMART" id="SM01190">
    <property type="entry name" value="EMP24_GP25L"/>
    <property type="match status" value="1"/>
</dbReference>
<evidence type="ECO:0000256" key="2">
    <source>
        <dbReference type="ARBA" id="ARBA00007104"/>
    </source>
</evidence>
<dbReference type="InterPro" id="IPR015720">
    <property type="entry name" value="Emp24-like"/>
</dbReference>
<evidence type="ECO:0000313" key="13">
    <source>
        <dbReference type="Proteomes" id="UP000000267"/>
    </source>
</evidence>
<feature type="domain" description="GOLD" evidence="11">
    <location>
        <begin position="28"/>
        <end position="150"/>
    </location>
</feature>
<dbReference type="KEGG" id="vpo:Kpol_1031p20"/>
<evidence type="ECO:0000256" key="5">
    <source>
        <dbReference type="ARBA" id="ARBA00022892"/>
    </source>
</evidence>
<dbReference type="Proteomes" id="UP000000267">
    <property type="component" value="Unassembled WGS sequence"/>
</dbReference>
<dbReference type="InParanoid" id="A7THV4"/>
<keyword evidence="13" id="KW-1185">Reference proteome</keyword>
<sequence>MIIITLLHILFFIRGIQGLHFYIFPGDTKCFYENLNKHEQVTGDFIPISITDVQEPISREILKKLEFNLNLTIHEPFSNNELVYNNFEVAVTNFTFTALSNGEHKICVTPTITDYNKLITLEVDLSRTKNNLLNSQRFDTVDGIHYRINNLVKRLLEIKKEQKLDMLEETTRISNSESTRRKIVLFSTIQLLVIIIFFSIQLKRLKLMTIKKKIQ</sequence>
<dbReference type="AlphaFoldDB" id="A7THV4"/>
<dbReference type="GeneID" id="5546386"/>
<dbReference type="Pfam" id="PF01105">
    <property type="entry name" value="EMP24_GP25L"/>
    <property type="match status" value="1"/>
</dbReference>
<keyword evidence="4 10" id="KW-0732">Signal</keyword>
<evidence type="ECO:0000259" key="11">
    <source>
        <dbReference type="PROSITE" id="PS50866"/>
    </source>
</evidence>
<dbReference type="RefSeq" id="XP_001645974.1">
    <property type="nucleotide sequence ID" value="XM_001645924.1"/>
</dbReference>
<evidence type="ECO:0000256" key="8">
    <source>
        <dbReference type="RuleBase" id="RU003827"/>
    </source>
</evidence>
<dbReference type="eggNOG" id="KOG1690">
    <property type="taxonomic scope" value="Eukaryota"/>
</dbReference>
<keyword evidence="7 9" id="KW-0472">Membrane</keyword>
<dbReference type="PROSITE" id="PS50866">
    <property type="entry name" value="GOLD"/>
    <property type="match status" value="1"/>
</dbReference>
<dbReference type="EMBL" id="DS480393">
    <property type="protein sequence ID" value="EDO18116.1"/>
    <property type="molecule type" value="Genomic_DNA"/>
</dbReference>
<dbReference type="OMA" id="GEHRICM"/>
<dbReference type="GO" id="GO:0005737">
    <property type="term" value="C:cytoplasm"/>
    <property type="evidence" value="ECO:0007669"/>
    <property type="project" value="GOC"/>
</dbReference>
<accession>A7THV4</accession>
<keyword evidence="5" id="KW-0813">Transport</keyword>
<dbReference type="GO" id="GO:0016020">
    <property type="term" value="C:membrane"/>
    <property type="evidence" value="ECO:0007669"/>
    <property type="project" value="UniProtKB-SubCell"/>
</dbReference>